<sequence length="538" mass="56127">MRFKKTFLALILSAALLFPSLAAGAGYFGMTKLPDNLLVNDGGWIGLGAAKCRLVFNDTTADELQILDCLVQIGAASGAGMLNITSLANEDGIVFGSLGTATKMIDGSGSGLSGGSDYWIYNDANNYWAADGTLIVAGGAPAGSSYITDLSTNSIAIGNITAIGSWAGDGVSNGTTTITDVGGAAHGLSLAAGDLVHITDSTTSADEGFYRIVSDNGTLVVLDRALAGTETDLAVTFYKDVIGFFATDSTNGQRIMNYSHQDKPLQIGGDTLAATGHSLASMDVLIGGKLEVNNAAHFDSDIWLTENKRFMFSGSSNSQYGSLRIHVDDGVHWAVGTDTYGNRNVIFIDGANTGKDHDHDTLSANPTVFIHSVLSPDTSNNQWGSFTHDQEDFVITTGVNVGTGSAPTTDDNGVKIFPRGGTQGLIVRGDGFIAHTTATFAFTTEVDINDPLTTSILLLDGDNDGENDAIDLQDGDVAGQLLILIAAVDIDVNDTATINMADTTCTNCPAVVFDKVGESATLNWTGSTWVVQVINTAL</sequence>
<reference evidence="1" key="1">
    <citation type="journal article" date="2015" name="Nature">
        <title>Complex archaea that bridge the gap between prokaryotes and eukaryotes.</title>
        <authorList>
            <person name="Spang A."/>
            <person name="Saw J.H."/>
            <person name="Jorgensen S.L."/>
            <person name="Zaremba-Niedzwiedzka K."/>
            <person name="Martijn J."/>
            <person name="Lind A.E."/>
            <person name="van Eijk R."/>
            <person name="Schleper C."/>
            <person name="Guy L."/>
            <person name="Ettema T.J."/>
        </authorList>
    </citation>
    <scope>NUCLEOTIDE SEQUENCE</scope>
</reference>
<protein>
    <submittedName>
        <fullName evidence="1">Uncharacterized protein</fullName>
    </submittedName>
</protein>
<organism evidence="1">
    <name type="scientific">marine sediment metagenome</name>
    <dbReference type="NCBI Taxonomy" id="412755"/>
    <lineage>
        <taxon>unclassified sequences</taxon>
        <taxon>metagenomes</taxon>
        <taxon>ecological metagenomes</taxon>
    </lineage>
</organism>
<accession>A0A0F9LWE9</accession>
<evidence type="ECO:0000313" key="1">
    <source>
        <dbReference type="EMBL" id="KKM97728.1"/>
    </source>
</evidence>
<proteinExistence type="predicted"/>
<comment type="caution">
    <text evidence="1">The sequence shown here is derived from an EMBL/GenBank/DDBJ whole genome shotgun (WGS) entry which is preliminary data.</text>
</comment>
<name>A0A0F9LWE9_9ZZZZ</name>
<dbReference type="AlphaFoldDB" id="A0A0F9LWE9"/>
<dbReference type="EMBL" id="LAZR01005713">
    <property type="protein sequence ID" value="KKM97728.1"/>
    <property type="molecule type" value="Genomic_DNA"/>
</dbReference>
<gene>
    <name evidence="1" type="ORF">LCGC14_1165110</name>
</gene>